<protein>
    <recommendedName>
        <fullName evidence="4">ATP/GTP-binding protein</fullName>
    </recommendedName>
</protein>
<name>A0ABS3YDC8_9BACT</name>
<feature type="signal peptide" evidence="1">
    <location>
        <begin position="1"/>
        <end position="24"/>
    </location>
</feature>
<evidence type="ECO:0008006" key="4">
    <source>
        <dbReference type="Google" id="ProtNLM"/>
    </source>
</evidence>
<feature type="chain" id="PRO_5045323676" description="ATP/GTP-binding protein" evidence="1">
    <location>
        <begin position="25"/>
        <end position="285"/>
    </location>
</feature>
<dbReference type="InterPro" id="IPR011042">
    <property type="entry name" value="6-blade_b-propeller_TolB-like"/>
</dbReference>
<organism evidence="2 3">
    <name type="scientific">Chitinophaga chungangae</name>
    <dbReference type="NCBI Taxonomy" id="2821488"/>
    <lineage>
        <taxon>Bacteria</taxon>
        <taxon>Pseudomonadati</taxon>
        <taxon>Bacteroidota</taxon>
        <taxon>Chitinophagia</taxon>
        <taxon>Chitinophagales</taxon>
        <taxon>Chitinophagaceae</taxon>
        <taxon>Chitinophaga</taxon>
    </lineage>
</organism>
<proteinExistence type="predicted"/>
<evidence type="ECO:0000313" key="2">
    <source>
        <dbReference type="EMBL" id="MBO9152318.1"/>
    </source>
</evidence>
<sequence>MKLKAAILCLSCAAVPLLRVSAQSATLEKKWTSDTTLRVPESVYFDAKSNVLFVANIDGQPWANDGQGFISKMSPDGKVSNLHWVDGLNSPKGMGIHGNRLYVADMGEVVEIDIAKGAIVTRHAIPDAVNLNDLSVDPKGTVYVTDSKKKKVHTLINGKSAVLLDSANSGLKGPNGVLYRPDGLLVLDAGAVFRAGKNGKLTKLADVTRGTDGIEHVQGDEYIVSCWQGEVFYVNVKTGSATKVLDTQAQKLQSADIGYDAKKKIVYVPTFFGNNVSAYQLNVTK</sequence>
<dbReference type="Proteomes" id="UP000679126">
    <property type="component" value="Unassembled WGS sequence"/>
</dbReference>
<keyword evidence="1" id="KW-0732">Signal</keyword>
<reference evidence="3" key="1">
    <citation type="submission" date="2021-03" db="EMBL/GenBank/DDBJ databases">
        <title>Assistant Professor.</title>
        <authorList>
            <person name="Huq M.A."/>
        </authorList>
    </citation>
    <scope>NUCLEOTIDE SEQUENCE [LARGE SCALE GENOMIC DNA]</scope>
    <source>
        <strain evidence="3">MAH-28</strain>
    </source>
</reference>
<gene>
    <name evidence="2" type="ORF">J7I43_08855</name>
</gene>
<accession>A0ABS3YDC8</accession>
<dbReference type="RefSeq" id="WP_209145313.1">
    <property type="nucleotide sequence ID" value="NZ_JAGHKP010000002.1"/>
</dbReference>
<dbReference type="SUPFAM" id="SSF63829">
    <property type="entry name" value="Calcium-dependent phosphotriesterase"/>
    <property type="match status" value="1"/>
</dbReference>
<dbReference type="Gene3D" id="2.120.10.30">
    <property type="entry name" value="TolB, C-terminal domain"/>
    <property type="match status" value="1"/>
</dbReference>
<evidence type="ECO:0000313" key="3">
    <source>
        <dbReference type="Proteomes" id="UP000679126"/>
    </source>
</evidence>
<keyword evidence="3" id="KW-1185">Reference proteome</keyword>
<evidence type="ECO:0000256" key="1">
    <source>
        <dbReference type="SAM" id="SignalP"/>
    </source>
</evidence>
<dbReference type="EMBL" id="JAGHKP010000002">
    <property type="protein sequence ID" value="MBO9152318.1"/>
    <property type="molecule type" value="Genomic_DNA"/>
</dbReference>
<comment type="caution">
    <text evidence="2">The sequence shown here is derived from an EMBL/GenBank/DDBJ whole genome shotgun (WGS) entry which is preliminary data.</text>
</comment>